<feature type="transmembrane region" description="Helical" evidence="7">
    <location>
        <begin position="229"/>
        <end position="250"/>
    </location>
</feature>
<keyword evidence="2 7" id="KW-0813">Transport</keyword>
<feature type="transmembrane region" description="Helical" evidence="7">
    <location>
        <begin position="114"/>
        <end position="139"/>
    </location>
</feature>
<evidence type="ECO:0000256" key="5">
    <source>
        <dbReference type="ARBA" id="ARBA00022989"/>
    </source>
</evidence>
<evidence type="ECO:0000259" key="8">
    <source>
        <dbReference type="PROSITE" id="PS50928"/>
    </source>
</evidence>
<evidence type="ECO:0000256" key="1">
    <source>
        <dbReference type="ARBA" id="ARBA00004651"/>
    </source>
</evidence>
<accession>A0A2M8MBS0</accession>
<dbReference type="Gene3D" id="1.10.3720.10">
    <property type="entry name" value="MetI-like"/>
    <property type="match status" value="1"/>
</dbReference>
<feature type="transmembrane region" description="Helical" evidence="7">
    <location>
        <begin position="12"/>
        <end position="32"/>
    </location>
</feature>
<dbReference type="CDD" id="cd06261">
    <property type="entry name" value="TM_PBP2"/>
    <property type="match status" value="1"/>
</dbReference>
<dbReference type="PROSITE" id="PS50928">
    <property type="entry name" value="ABC_TM1"/>
    <property type="match status" value="1"/>
</dbReference>
<keyword evidence="3" id="KW-1003">Cell membrane</keyword>
<dbReference type="AlphaFoldDB" id="A0A2M8MBS0"/>
<dbReference type="Proteomes" id="UP000230407">
    <property type="component" value="Unassembled WGS sequence"/>
</dbReference>
<dbReference type="Pfam" id="PF00528">
    <property type="entry name" value="BPD_transp_1"/>
    <property type="match status" value="1"/>
</dbReference>
<keyword evidence="10" id="KW-1185">Reference proteome</keyword>
<feature type="domain" description="ABC transmembrane type-1" evidence="8">
    <location>
        <begin position="67"/>
        <end position="251"/>
    </location>
</feature>
<feature type="transmembrane region" description="Helical" evidence="7">
    <location>
        <begin position="188"/>
        <end position="209"/>
    </location>
</feature>
<dbReference type="InterPro" id="IPR035906">
    <property type="entry name" value="MetI-like_sf"/>
</dbReference>
<protein>
    <submittedName>
        <fullName evidence="9">ABC transporter</fullName>
    </submittedName>
</protein>
<keyword evidence="5 7" id="KW-1133">Transmembrane helix</keyword>
<evidence type="ECO:0000256" key="6">
    <source>
        <dbReference type="ARBA" id="ARBA00023136"/>
    </source>
</evidence>
<dbReference type="PANTHER" id="PTHR30151">
    <property type="entry name" value="ALKANE SULFONATE ABC TRANSPORTER-RELATED, MEMBRANE SUBUNIT"/>
    <property type="match status" value="1"/>
</dbReference>
<comment type="caution">
    <text evidence="9">The sequence shown here is derived from an EMBL/GenBank/DDBJ whole genome shotgun (WGS) entry which is preliminary data.</text>
</comment>
<dbReference type="RefSeq" id="WP_100200505.1">
    <property type="nucleotide sequence ID" value="NZ_PGGW01000010.1"/>
</dbReference>
<evidence type="ECO:0000256" key="3">
    <source>
        <dbReference type="ARBA" id="ARBA00022475"/>
    </source>
</evidence>
<dbReference type="InterPro" id="IPR000515">
    <property type="entry name" value="MetI-like"/>
</dbReference>
<dbReference type="GO" id="GO:0055085">
    <property type="term" value="P:transmembrane transport"/>
    <property type="evidence" value="ECO:0007669"/>
    <property type="project" value="InterPro"/>
</dbReference>
<gene>
    <name evidence="9" type="ORF">CUT44_02790</name>
</gene>
<proteinExistence type="inferred from homology"/>
<dbReference type="PANTHER" id="PTHR30151:SF0">
    <property type="entry name" value="ABC TRANSPORTER PERMEASE PROTEIN MJ0413-RELATED"/>
    <property type="match status" value="1"/>
</dbReference>
<evidence type="ECO:0000256" key="2">
    <source>
        <dbReference type="ARBA" id="ARBA00022448"/>
    </source>
</evidence>
<dbReference type="SUPFAM" id="SSF161098">
    <property type="entry name" value="MetI-like"/>
    <property type="match status" value="1"/>
</dbReference>
<dbReference type="GO" id="GO:0005886">
    <property type="term" value="C:plasma membrane"/>
    <property type="evidence" value="ECO:0007669"/>
    <property type="project" value="UniProtKB-SubCell"/>
</dbReference>
<comment type="similarity">
    <text evidence="7">Belongs to the binding-protein-dependent transport system permease family.</text>
</comment>
<evidence type="ECO:0000256" key="4">
    <source>
        <dbReference type="ARBA" id="ARBA00022692"/>
    </source>
</evidence>
<name>A0A2M8MBS0_9ACTN</name>
<evidence type="ECO:0000313" key="9">
    <source>
        <dbReference type="EMBL" id="PJF01596.1"/>
    </source>
</evidence>
<dbReference type="EMBL" id="PGGW01000010">
    <property type="protein sequence ID" value="PJF01596.1"/>
    <property type="molecule type" value="Genomic_DNA"/>
</dbReference>
<feature type="transmembrane region" description="Helical" evidence="7">
    <location>
        <begin position="145"/>
        <end position="167"/>
    </location>
</feature>
<evidence type="ECO:0000256" key="7">
    <source>
        <dbReference type="RuleBase" id="RU363032"/>
    </source>
</evidence>
<comment type="subcellular location">
    <subcellularLocation>
        <location evidence="1 7">Cell membrane</location>
        <topology evidence="1 7">Multi-pass membrane protein</topology>
    </subcellularLocation>
</comment>
<evidence type="ECO:0000313" key="10">
    <source>
        <dbReference type="Proteomes" id="UP000230407"/>
    </source>
</evidence>
<keyword evidence="4 7" id="KW-0812">Transmembrane</keyword>
<sequence length="259" mass="27415">MSTSGTPLRRLTAALGAVLSRYWTVLALVLAWETWVRVRNLNEIVVPAPYSVVSDVVGNPSAYTDALAHTLLNSVVGLSLGMGLGVCCAVAVWSSRLLEGLLTPLMLIMRSVPVVAMIPVIAFVTGYGAAAVTTVTTLVSFFPTFVMVLSGLRSAPAAMTDMFAVLGASRPMVLRRLLLPHAVPRLLVALRLTAPTAVLAAMLAEYLLGRDGLGTLFAEATIFMAPQRAWGGALIATVVSVASFVAARGVEQRYSVLFR</sequence>
<keyword evidence="6 7" id="KW-0472">Membrane</keyword>
<feature type="transmembrane region" description="Helical" evidence="7">
    <location>
        <begin position="71"/>
        <end position="93"/>
    </location>
</feature>
<organism evidence="9 10">
    <name type="scientific">Streptomyces carminius</name>
    <dbReference type="NCBI Taxonomy" id="2665496"/>
    <lineage>
        <taxon>Bacteria</taxon>
        <taxon>Bacillati</taxon>
        <taxon>Actinomycetota</taxon>
        <taxon>Actinomycetes</taxon>
        <taxon>Kitasatosporales</taxon>
        <taxon>Streptomycetaceae</taxon>
        <taxon>Streptomyces</taxon>
    </lineage>
</organism>
<reference evidence="9 10" key="1">
    <citation type="submission" date="2017-11" db="EMBL/GenBank/DDBJ databases">
        <title>Streptomyces carmine sp. nov., a novel actinomycete isolated from Sophora alopecuroides in Xinjiang, China.</title>
        <authorList>
            <person name="Wang Y."/>
            <person name="Luo X."/>
            <person name="Wan C."/>
            <person name="Zhang L."/>
        </authorList>
    </citation>
    <scope>NUCLEOTIDE SEQUENCE [LARGE SCALE GENOMIC DNA]</scope>
    <source>
        <strain evidence="9 10">TRM SA0054</strain>
    </source>
</reference>